<organism evidence="1 2">
    <name type="scientific">Nibricoccus aquaticus</name>
    <dbReference type="NCBI Taxonomy" id="2576891"/>
    <lineage>
        <taxon>Bacteria</taxon>
        <taxon>Pseudomonadati</taxon>
        <taxon>Verrucomicrobiota</taxon>
        <taxon>Opitutia</taxon>
        <taxon>Opitutales</taxon>
        <taxon>Opitutaceae</taxon>
        <taxon>Nibricoccus</taxon>
    </lineage>
</organism>
<dbReference type="Gene3D" id="2.70.98.10">
    <property type="match status" value="1"/>
</dbReference>
<evidence type="ECO:0000313" key="1">
    <source>
        <dbReference type="EMBL" id="ATC64617.1"/>
    </source>
</evidence>
<keyword evidence="2" id="KW-1185">Reference proteome</keyword>
<accession>A0A290Q8P8</accession>
<dbReference type="KEGG" id="vbh:CMV30_11980"/>
<dbReference type="Proteomes" id="UP000217265">
    <property type="component" value="Chromosome"/>
</dbReference>
<reference evidence="1 2" key="1">
    <citation type="submission" date="2017-09" db="EMBL/GenBank/DDBJ databases">
        <title>Complete genome sequence of Verrucomicrobial strain HZ-65, isolated from freshwater.</title>
        <authorList>
            <person name="Choi A."/>
        </authorList>
    </citation>
    <scope>NUCLEOTIDE SEQUENCE [LARGE SCALE GENOMIC DNA]</scope>
    <source>
        <strain evidence="1 2">HZ-65</strain>
    </source>
</reference>
<dbReference type="AlphaFoldDB" id="A0A290Q8P8"/>
<evidence type="ECO:0000313" key="2">
    <source>
        <dbReference type="Proteomes" id="UP000217265"/>
    </source>
</evidence>
<dbReference type="InterPro" id="IPR014718">
    <property type="entry name" value="GH-type_carb-bd"/>
</dbReference>
<gene>
    <name evidence="1" type="ORF">CMV30_11980</name>
</gene>
<proteinExistence type="predicted"/>
<dbReference type="GO" id="GO:0030246">
    <property type="term" value="F:carbohydrate binding"/>
    <property type="evidence" value="ECO:0007669"/>
    <property type="project" value="InterPro"/>
</dbReference>
<name>A0A290Q8P8_9BACT</name>
<evidence type="ECO:0008006" key="3">
    <source>
        <dbReference type="Google" id="ProtNLM"/>
    </source>
</evidence>
<dbReference type="OrthoDB" id="5621785at2"/>
<dbReference type="EMBL" id="CP023344">
    <property type="protein sequence ID" value="ATC64617.1"/>
    <property type="molecule type" value="Genomic_DNA"/>
</dbReference>
<sequence length="296" mass="32734">MLHLANARLRVDILDPQESGLNGVPRFCPAGFIWQVHHVTAGPLLAGPEWPNPTPDPFNGQGLPEAFRHRTREGSPLTWKGDEGLAVGTGVLKRSSTGETTLVSRCEWEIIPLHERALFKTTHEALGHRYELLRLVELQHSSLISVSSLANQGDSPITLQWFAHPFFTLTEGLIKAGLPDGTSLAENPGFALSDNCLTQKRRFHDVKDGHFDQLKLPAEKNLEARLSHPALNQIDFSTSFPPDECVIWGNANTFSIEPYLSITLAPGEVRQWQLRYDFGMSSGTSSPSFNSRTPAP</sequence>
<protein>
    <recommendedName>
        <fullName evidence="3">Aldose epimerase</fullName>
    </recommendedName>
</protein>
<dbReference type="RefSeq" id="WP_096056248.1">
    <property type="nucleotide sequence ID" value="NZ_CP023344.1"/>
</dbReference>